<reference evidence="1 2" key="1">
    <citation type="submission" date="2019-07" db="EMBL/GenBank/DDBJ databases">
        <title>De Novo Assembly of kiwifruit Actinidia rufa.</title>
        <authorList>
            <person name="Sugita-Konishi S."/>
            <person name="Sato K."/>
            <person name="Mori E."/>
            <person name="Abe Y."/>
            <person name="Kisaki G."/>
            <person name="Hamano K."/>
            <person name="Suezawa K."/>
            <person name="Otani M."/>
            <person name="Fukuda T."/>
            <person name="Manabe T."/>
            <person name="Gomi K."/>
            <person name="Tabuchi M."/>
            <person name="Akimitsu K."/>
            <person name="Kataoka I."/>
        </authorList>
    </citation>
    <scope>NUCLEOTIDE SEQUENCE [LARGE SCALE GENOMIC DNA]</scope>
    <source>
        <strain evidence="2">cv. Fuchu</strain>
    </source>
</reference>
<proteinExistence type="predicted"/>
<comment type="caution">
    <text evidence="1">The sequence shown here is derived from an EMBL/GenBank/DDBJ whole genome shotgun (WGS) entry which is preliminary data.</text>
</comment>
<organism evidence="1 2">
    <name type="scientific">Actinidia rufa</name>
    <dbReference type="NCBI Taxonomy" id="165716"/>
    <lineage>
        <taxon>Eukaryota</taxon>
        <taxon>Viridiplantae</taxon>
        <taxon>Streptophyta</taxon>
        <taxon>Embryophyta</taxon>
        <taxon>Tracheophyta</taxon>
        <taxon>Spermatophyta</taxon>
        <taxon>Magnoliopsida</taxon>
        <taxon>eudicotyledons</taxon>
        <taxon>Gunneridae</taxon>
        <taxon>Pentapetalae</taxon>
        <taxon>asterids</taxon>
        <taxon>Ericales</taxon>
        <taxon>Actinidiaceae</taxon>
        <taxon>Actinidia</taxon>
    </lineage>
</organism>
<sequence length="273" mass="28979">MLGSELALLLVARGESEPLAVVLLLEPDPTLYTEEAGAFVIRGCRLPGMLCLISCSKKAVDQNKIATPLNNHNRQETVPYASKPYLVMFLKAFFQNQNFIGTTDFPEELLFLETWPSCFGGASFLMVTTLSTIIVLINAGLTSSLPLQCALGLVLVADAGLSGTDAFKFGVPSLEKPGVSVGFHGLDFTVGEVPRDEVLAVGVEECGIGLVRVEDLTGGAAGLEEGNVAREVGVDVLESFDFVGIVDCEVGEEDLDSFSVAGLEAIDVPPTHR</sequence>
<name>A0A7J0EDN2_9ERIC</name>
<dbReference type="EMBL" id="BJWL01000003">
    <property type="protein sequence ID" value="GFY83767.1"/>
    <property type="molecule type" value="Genomic_DNA"/>
</dbReference>
<evidence type="ECO:0000313" key="1">
    <source>
        <dbReference type="EMBL" id="GFY83767.1"/>
    </source>
</evidence>
<dbReference type="AlphaFoldDB" id="A0A7J0EDN2"/>
<keyword evidence="2" id="KW-1185">Reference proteome</keyword>
<protein>
    <submittedName>
        <fullName evidence="1">Proline-rich family protein</fullName>
    </submittedName>
</protein>
<evidence type="ECO:0000313" key="2">
    <source>
        <dbReference type="Proteomes" id="UP000585474"/>
    </source>
</evidence>
<gene>
    <name evidence="1" type="ORF">Acr_03g0005410</name>
</gene>
<dbReference type="Proteomes" id="UP000585474">
    <property type="component" value="Unassembled WGS sequence"/>
</dbReference>
<accession>A0A7J0EDN2</accession>
<dbReference type="OrthoDB" id="1545244at2759"/>